<comment type="caution">
    <text evidence="1">The sequence shown here is derived from an EMBL/GenBank/DDBJ whole genome shotgun (WGS) entry which is preliminary data.</text>
</comment>
<dbReference type="RefSeq" id="WP_118037123.1">
    <property type="nucleotide sequence ID" value="NZ_QRYY01000008.1"/>
</dbReference>
<name>A0A395X5X7_9FIRM</name>
<accession>A0A395X5X7</accession>
<evidence type="ECO:0000313" key="2">
    <source>
        <dbReference type="Proteomes" id="UP000265828"/>
    </source>
</evidence>
<dbReference type="EMBL" id="QRZI01000008">
    <property type="protein sequence ID" value="RGV63053.1"/>
    <property type="molecule type" value="Genomic_DNA"/>
</dbReference>
<protein>
    <recommendedName>
        <fullName evidence="3">Response receiver domain-containing protein</fullName>
    </recommendedName>
</protein>
<dbReference type="AlphaFoldDB" id="A0A395X5X7"/>
<gene>
    <name evidence="1" type="ORF">DWW07_12205</name>
</gene>
<reference evidence="1 2" key="1">
    <citation type="submission" date="2018-08" db="EMBL/GenBank/DDBJ databases">
        <title>A genome reference for cultivated species of the human gut microbiota.</title>
        <authorList>
            <person name="Zou Y."/>
            <person name="Xue W."/>
            <person name="Luo G."/>
        </authorList>
    </citation>
    <scope>NUCLEOTIDE SEQUENCE [LARGE SCALE GENOMIC DNA]</scope>
    <source>
        <strain evidence="1 2">AF14-23</strain>
    </source>
</reference>
<organism evidence="1 2">
    <name type="scientific">Blautia obeum</name>
    <dbReference type="NCBI Taxonomy" id="40520"/>
    <lineage>
        <taxon>Bacteria</taxon>
        <taxon>Bacillati</taxon>
        <taxon>Bacillota</taxon>
        <taxon>Clostridia</taxon>
        <taxon>Lachnospirales</taxon>
        <taxon>Lachnospiraceae</taxon>
        <taxon>Blautia</taxon>
    </lineage>
</organism>
<evidence type="ECO:0008006" key="3">
    <source>
        <dbReference type="Google" id="ProtNLM"/>
    </source>
</evidence>
<proteinExistence type="predicted"/>
<sequence length="688" mass="80504">MEHVAFNEFYSLMNIAGIIIVEDSVEFDLSRKSVMYDCLMLTNDEKENLVTNISDEQIKNKLIKIFEVYSECKDQFIWDSVPKRDVEFYIKKHGLDELKNAIENLTEDEVKENSELFQRFGIGLKIENAIGYRGLLDGSKEDGVSLPLRIYKDFSAPDLKCMEEDWKLFSRENKFFLCVIDNFMGGEARGKDIIDELYANNQARKSGVCIVLSSQQEDITRKTDEMYVGFVNKSTESIDDEIKRHLIMSQYKIMLTMLKNKRMDSLKKSFYYAASNMNVAVYLSSMAKDEGITNHEILNEWIDLREKYYTYQDGANEIKRMILLSSLFERMSNNVSSKEIENNDFEAFQRFEQYDYHVNEFMTPPMTGDIFYIKGNYYLLLGQECDLSIRNGRRKNPIAELVPIKLVKNRDMGNFKEKYNYEKLLLGKFLDADGKCCNISIDCTKREVIDNEIIDLCAFNDFGKSEICLNQELKIEAKYLLPIEWQQYYENLKIHLLNLKNKYDLIKEHEEILGFNVVQLVNDMGASHNNRLVSIIDFSIEDNVIKYDVKRICRIRNHVLLINKMFLEYRGRQAFNTINMDIGRNTSYAIEIMGSDERVAGNDVTVILTTSRKENENIKRRDWIINKEDILRTIKNVKPLESEKYEKVFEEMDNSILLESNTGNIKNAIKYTKLSTNDELILKLQLLK</sequence>
<evidence type="ECO:0000313" key="1">
    <source>
        <dbReference type="EMBL" id="RGV63053.1"/>
    </source>
</evidence>
<dbReference type="Proteomes" id="UP000265828">
    <property type="component" value="Unassembled WGS sequence"/>
</dbReference>